<dbReference type="GO" id="GO:0004519">
    <property type="term" value="F:endonuclease activity"/>
    <property type="evidence" value="ECO:0007669"/>
    <property type="project" value="UniProtKB-KW"/>
</dbReference>
<sequence length="1222" mass="130911">MKKIYLSIVLACTFMLGYTQSVSITSTGTAFTQDFNTLASTGTTNAITTLPTGWTFLEAGTNANTTYAADNGSANGGNTYSYGTTSNTDRALGGVQSGNVIPTIGAQFINNTGSTITSLSIAYTGEQWRLGALSRVDRLDFQYSTNATSLSTGTWTDENSLDFTAPTQTGTVGPIDGNATANKMAISFTITGLNIANGATIWIRWTDLNAAGADDGLAVDDFSITATGGAGPDVTPPTVTTLTPLDNATEISVNTNLQITFNEPVLKGTGNIVIKKSSDNSVVQTIDVTTANVSVNTTTATITINPLILNTSYYIEIDNGAFTDAAANAFAGITGATTWNFTTTSIPAAGVLAQNYSFTDCATFLPDGWRTFNVVGAQVWTCATGGRTADNAMFMNGFSGTAQTNEDWLISPPYDLTGVTAPTLKFYSKSQFAGNTLELRVSTNYIPGTDPNTATWTTITGNFPAVNSNVFTLSDNIDLSAFNTSNVKIAWVYISNTTTGASRWTIDDVSVYSTVVLPPCVEPADQPTNVTLSATPTSISGSFTLPATAADAYLVVRSTSSTLSSLPVDGTNYNVGQTVGGGTVILNGTLTSFTDNGLTPSTQYYYFVFSYNNENCSAGPNYLLTLNPAPTGNTNTATTLALAPCVEPTAAPTALVLNATNATITGSFTAAASANRYLVIYSTANTPVPTPVDGTTYTVGAAIGNGFVGAYTTNTNFTITGLTAATQYYIFVYSANAECTGEPDYFTGANLGGTVTTTNGTGVPAGYYDAATALNCQPLKTAVKNIITNGANTLTYTPGLWNLYQYSDLHRNDANTADIIWDMYSDNPTGPEPYTYTYNTNQCGTYTGEGGCYNREHSTPQSWFNQVSPMVSDAHHIFPTDGKVNATRSNFPYGEVTTPTSTSLNGSKLGSGNNFGYTSTVFEPINAYKGDFARAGLYMAVRYEDEIISQNWSQFGNANQVFLSAADEPDAAKRRLQIYDAWYLQTLIKWHTNDPVSQKEIDRNNAIYYQPVISSGSTPIAQANRNPFVDHPEYAALMFQCTGLLPVTLIDFTAQKNNNGILLKWYATFETSFKQYDVERSVDGNVFNKIGQVQGNNLTNYSFNDDKLPATSVVYYRLKMIDLDGKFKYSKIVSVKLNNNLSNAIVYPNPTMGALNVRLVETLQQNSQLQIIDVAGRIVKQQSVNANQININLDVQNLAAGRYFIKIKNNTQVIQQSFVVIK</sequence>
<evidence type="ECO:0000313" key="8">
    <source>
        <dbReference type="Proteomes" id="UP001595907"/>
    </source>
</evidence>
<keyword evidence="7" id="KW-0255">Endonuclease</keyword>
<evidence type="ECO:0000259" key="6">
    <source>
        <dbReference type="SMART" id="SM00060"/>
    </source>
</evidence>
<feature type="domain" description="Fibronectin type-III" evidence="6">
    <location>
        <begin position="524"/>
        <end position="617"/>
    </location>
</feature>
<evidence type="ECO:0000256" key="5">
    <source>
        <dbReference type="SAM" id="SignalP"/>
    </source>
</evidence>
<evidence type="ECO:0000256" key="2">
    <source>
        <dbReference type="ARBA" id="ARBA00022722"/>
    </source>
</evidence>
<evidence type="ECO:0000256" key="3">
    <source>
        <dbReference type="ARBA" id="ARBA00022729"/>
    </source>
</evidence>
<feature type="chain" id="PRO_5047303393" evidence="5">
    <location>
        <begin position="22"/>
        <end position="1222"/>
    </location>
</feature>
<keyword evidence="3 5" id="KW-0732">Signal</keyword>
<reference evidence="8" key="1">
    <citation type="journal article" date="2019" name="Int. J. Syst. Evol. Microbiol.">
        <title>The Global Catalogue of Microorganisms (GCM) 10K type strain sequencing project: providing services to taxonomists for standard genome sequencing and annotation.</title>
        <authorList>
            <consortium name="The Broad Institute Genomics Platform"/>
            <consortium name="The Broad Institute Genome Sequencing Center for Infectious Disease"/>
            <person name="Wu L."/>
            <person name="Ma J."/>
        </authorList>
    </citation>
    <scope>NUCLEOTIDE SEQUENCE [LARGE SCALE GENOMIC DNA]</scope>
    <source>
        <strain evidence="8">CECT 8289</strain>
    </source>
</reference>
<dbReference type="PANTHER" id="PTHR33607">
    <property type="entry name" value="ENDONUCLEASE-1"/>
    <property type="match status" value="1"/>
</dbReference>
<comment type="caution">
    <text evidence="7">The sequence shown here is derived from an EMBL/GenBank/DDBJ whole genome shotgun (WGS) entry which is preliminary data.</text>
</comment>
<dbReference type="Gene3D" id="2.60.40.10">
    <property type="entry name" value="Immunoglobulins"/>
    <property type="match status" value="3"/>
</dbReference>
<dbReference type="Pfam" id="PF13205">
    <property type="entry name" value="Big_5"/>
    <property type="match status" value="1"/>
</dbReference>
<keyword evidence="4" id="KW-0378">Hydrolase</keyword>
<organism evidence="7 8">
    <name type="scientific">Ferruginibacter yonginensis</name>
    <dbReference type="NCBI Taxonomy" id="1310416"/>
    <lineage>
        <taxon>Bacteria</taxon>
        <taxon>Pseudomonadati</taxon>
        <taxon>Bacteroidota</taxon>
        <taxon>Chitinophagia</taxon>
        <taxon>Chitinophagales</taxon>
        <taxon>Chitinophagaceae</taxon>
        <taxon>Ferruginibacter</taxon>
    </lineage>
</organism>
<dbReference type="InterPro" id="IPR007346">
    <property type="entry name" value="Endonuclease-I"/>
</dbReference>
<comment type="similarity">
    <text evidence="1">Belongs to the EndA/NucM nuclease family.</text>
</comment>
<dbReference type="RefSeq" id="WP_379710172.1">
    <property type="nucleotide sequence ID" value="NZ_JBHSCZ010000002.1"/>
</dbReference>
<dbReference type="InterPro" id="IPR036116">
    <property type="entry name" value="FN3_sf"/>
</dbReference>
<evidence type="ECO:0000256" key="4">
    <source>
        <dbReference type="ARBA" id="ARBA00022801"/>
    </source>
</evidence>
<evidence type="ECO:0000256" key="1">
    <source>
        <dbReference type="ARBA" id="ARBA00006429"/>
    </source>
</evidence>
<dbReference type="EMBL" id="JBHSCZ010000002">
    <property type="protein sequence ID" value="MFC4263510.1"/>
    <property type="molecule type" value="Genomic_DNA"/>
</dbReference>
<dbReference type="InterPro" id="IPR003961">
    <property type="entry name" value="FN3_dom"/>
</dbReference>
<feature type="signal peptide" evidence="5">
    <location>
        <begin position="1"/>
        <end position="21"/>
    </location>
</feature>
<keyword evidence="2" id="KW-0540">Nuclease</keyword>
<dbReference type="Pfam" id="PF04231">
    <property type="entry name" value="Endonuclease_1"/>
    <property type="match status" value="1"/>
</dbReference>
<feature type="domain" description="Fibronectin type-III" evidence="6">
    <location>
        <begin position="648"/>
        <end position="740"/>
    </location>
</feature>
<accession>A0ABV8QTB9</accession>
<dbReference type="InterPro" id="IPR026444">
    <property type="entry name" value="Secre_tail"/>
</dbReference>
<keyword evidence="8" id="KW-1185">Reference proteome</keyword>
<dbReference type="InterPro" id="IPR013783">
    <property type="entry name" value="Ig-like_fold"/>
</dbReference>
<dbReference type="SMART" id="SM00060">
    <property type="entry name" value="FN3"/>
    <property type="match status" value="2"/>
</dbReference>
<gene>
    <name evidence="7" type="ORF">ACFOWM_11505</name>
</gene>
<dbReference type="Pfam" id="PF18962">
    <property type="entry name" value="Por_Secre_tail"/>
    <property type="match status" value="1"/>
</dbReference>
<dbReference type="SUPFAM" id="SSF49265">
    <property type="entry name" value="Fibronectin type III"/>
    <property type="match status" value="2"/>
</dbReference>
<dbReference type="Proteomes" id="UP001595907">
    <property type="component" value="Unassembled WGS sequence"/>
</dbReference>
<dbReference type="SUPFAM" id="SSF54060">
    <property type="entry name" value="His-Me finger endonucleases"/>
    <property type="match status" value="1"/>
</dbReference>
<dbReference type="InterPro" id="IPR044925">
    <property type="entry name" value="His-Me_finger_sf"/>
</dbReference>
<evidence type="ECO:0000313" key="7">
    <source>
        <dbReference type="EMBL" id="MFC4263510.1"/>
    </source>
</evidence>
<name>A0ABV8QTB9_9BACT</name>
<dbReference type="InterPro" id="IPR032812">
    <property type="entry name" value="SbsA_Ig"/>
</dbReference>
<dbReference type="PANTHER" id="PTHR33607:SF2">
    <property type="entry name" value="ENDONUCLEASE-1"/>
    <property type="match status" value="1"/>
</dbReference>
<protein>
    <submittedName>
        <fullName evidence="7">Endonuclease</fullName>
    </submittedName>
</protein>
<dbReference type="NCBIfam" id="TIGR04183">
    <property type="entry name" value="Por_Secre_tail"/>
    <property type="match status" value="1"/>
</dbReference>
<proteinExistence type="inferred from homology"/>